<keyword evidence="2 5" id="KW-0812">Transmembrane</keyword>
<comment type="subcellular location">
    <subcellularLocation>
        <location evidence="1">Membrane</location>
        <topology evidence="1">Multi-pass membrane protein</topology>
    </subcellularLocation>
</comment>
<dbReference type="PANTHER" id="PTHR43427:SF12">
    <property type="entry name" value="CHLORIDE TRANSPORTER"/>
    <property type="match status" value="1"/>
</dbReference>
<keyword evidence="3 5" id="KW-1133">Transmembrane helix</keyword>
<protein>
    <submittedName>
        <fullName evidence="6">H+/Cl-antiporter ClcA</fullName>
    </submittedName>
</protein>
<feature type="transmembrane region" description="Helical" evidence="5">
    <location>
        <begin position="144"/>
        <end position="167"/>
    </location>
</feature>
<feature type="transmembrane region" description="Helical" evidence="5">
    <location>
        <begin position="179"/>
        <end position="201"/>
    </location>
</feature>
<evidence type="ECO:0000256" key="4">
    <source>
        <dbReference type="ARBA" id="ARBA00023136"/>
    </source>
</evidence>
<dbReference type="InterPro" id="IPR001807">
    <property type="entry name" value="ClC"/>
</dbReference>
<feature type="transmembrane region" description="Helical" evidence="5">
    <location>
        <begin position="222"/>
        <end position="240"/>
    </location>
</feature>
<organism evidence="6 7">
    <name type="scientific">Anaerocolumna jejuensis DSM 15929</name>
    <dbReference type="NCBI Taxonomy" id="1121322"/>
    <lineage>
        <taxon>Bacteria</taxon>
        <taxon>Bacillati</taxon>
        <taxon>Bacillota</taxon>
        <taxon>Clostridia</taxon>
        <taxon>Lachnospirales</taxon>
        <taxon>Lachnospiraceae</taxon>
        <taxon>Anaerocolumna</taxon>
    </lineage>
</organism>
<accession>A0A1M7A962</accession>
<dbReference type="SUPFAM" id="SSF81340">
    <property type="entry name" value="Clc chloride channel"/>
    <property type="match status" value="1"/>
</dbReference>
<evidence type="ECO:0000313" key="7">
    <source>
        <dbReference type="Proteomes" id="UP000184386"/>
    </source>
</evidence>
<feature type="transmembrane region" description="Helical" evidence="5">
    <location>
        <begin position="48"/>
        <end position="69"/>
    </location>
</feature>
<dbReference type="InterPro" id="IPR050368">
    <property type="entry name" value="ClC-type_chloride_channel"/>
</dbReference>
<feature type="transmembrane region" description="Helical" evidence="5">
    <location>
        <begin position="294"/>
        <end position="314"/>
    </location>
</feature>
<sequence length="406" mass="43695">MSSLKNIYNTYKDVFILGFIAVIIGVLVGATDALFGKVLLEVTEIRNNYVFILTPLLPLAGVLIIFAYSKIGKNSIKGMSLLFSVGFEEEDTIPKRLVPMVMCSTWITHLFGGSAGREGVAVQIGGTIAHTLSKKINIKNSGKILLITGMGAGFAGLFQTPMAAIFFAMEIFTAGAMGYIALFPCIIASFTASYTAHLLGLEKFSVNMADSLDLNVYSIAKLLLLGIIFGIAGGLFAYTLNHSKQFFSKHIKNPLLRIFILGCALSILFLLLYQGRYSGLGTNLITFSFSNGQIYKYDWLLKFLLTILTLSAGFQGGEVTPLFAIGSCLGAALSGIIGLPIEITAALGYAAVFGSATNTILAPVFIGAEVFGYNYLPYFFIVSAVAYVFNGNKSIYSGQRTLNNLL</sequence>
<evidence type="ECO:0000256" key="3">
    <source>
        <dbReference type="ARBA" id="ARBA00022989"/>
    </source>
</evidence>
<dbReference type="PANTHER" id="PTHR43427">
    <property type="entry name" value="CHLORIDE CHANNEL PROTEIN CLC-E"/>
    <property type="match status" value="1"/>
</dbReference>
<reference evidence="6 7" key="1">
    <citation type="submission" date="2016-11" db="EMBL/GenBank/DDBJ databases">
        <authorList>
            <person name="Jaros S."/>
            <person name="Januszkiewicz K."/>
            <person name="Wedrychowicz H."/>
        </authorList>
    </citation>
    <scope>NUCLEOTIDE SEQUENCE [LARGE SCALE GENOMIC DNA]</scope>
    <source>
        <strain evidence="6 7">DSM 15929</strain>
    </source>
</reference>
<dbReference type="GO" id="GO:0015108">
    <property type="term" value="F:chloride transmembrane transporter activity"/>
    <property type="evidence" value="ECO:0007669"/>
    <property type="project" value="InterPro"/>
</dbReference>
<dbReference type="Pfam" id="PF00654">
    <property type="entry name" value="Voltage_CLC"/>
    <property type="match status" value="1"/>
</dbReference>
<evidence type="ECO:0000256" key="1">
    <source>
        <dbReference type="ARBA" id="ARBA00004141"/>
    </source>
</evidence>
<evidence type="ECO:0000313" key="6">
    <source>
        <dbReference type="EMBL" id="SHL39273.1"/>
    </source>
</evidence>
<dbReference type="RefSeq" id="WP_073279645.1">
    <property type="nucleotide sequence ID" value="NZ_FRAC01000031.1"/>
</dbReference>
<feature type="transmembrane region" description="Helical" evidence="5">
    <location>
        <begin position="14"/>
        <end position="36"/>
    </location>
</feature>
<dbReference type="OrthoDB" id="9767361at2"/>
<dbReference type="GO" id="GO:0016020">
    <property type="term" value="C:membrane"/>
    <property type="evidence" value="ECO:0007669"/>
    <property type="project" value="UniProtKB-SubCell"/>
</dbReference>
<feature type="transmembrane region" description="Helical" evidence="5">
    <location>
        <begin position="255"/>
        <end position="273"/>
    </location>
</feature>
<evidence type="ECO:0000256" key="2">
    <source>
        <dbReference type="ARBA" id="ARBA00022692"/>
    </source>
</evidence>
<proteinExistence type="predicted"/>
<dbReference type="Gene3D" id="1.10.3080.10">
    <property type="entry name" value="Clc chloride channel"/>
    <property type="match status" value="1"/>
</dbReference>
<dbReference type="EMBL" id="FRAC01000031">
    <property type="protein sequence ID" value="SHL39273.1"/>
    <property type="molecule type" value="Genomic_DNA"/>
</dbReference>
<dbReference type="AlphaFoldDB" id="A0A1M7A962"/>
<dbReference type="InterPro" id="IPR014743">
    <property type="entry name" value="Cl-channel_core"/>
</dbReference>
<gene>
    <name evidence="6" type="ORF">SAMN02745136_04800</name>
</gene>
<keyword evidence="4 5" id="KW-0472">Membrane</keyword>
<name>A0A1M7A962_9FIRM</name>
<dbReference type="PRINTS" id="PR00762">
    <property type="entry name" value="CLCHANNEL"/>
</dbReference>
<dbReference type="STRING" id="1121322.SAMN02745136_04800"/>
<evidence type="ECO:0000256" key="5">
    <source>
        <dbReference type="SAM" id="Phobius"/>
    </source>
</evidence>
<dbReference type="Proteomes" id="UP000184386">
    <property type="component" value="Unassembled WGS sequence"/>
</dbReference>
<keyword evidence="7" id="KW-1185">Reference proteome</keyword>